<dbReference type="InterPro" id="IPR029058">
    <property type="entry name" value="AB_hydrolase_fold"/>
</dbReference>
<comment type="caution">
    <text evidence="1">The sequence shown here is derived from an EMBL/GenBank/DDBJ whole genome shotgun (WGS) entry which is preliminary data.</text>
</comment>
<gene>
    <name evidence="1" type="ORF">XM47_02615</name>
</gene>
<dbReference type="PANTHER" id="PTHR48098">
    <property type="entry name" value="ENTEROCHELIN ESTERASE-RELATED"/>
    <property type="match status" value="1"/>
</dbReference>
<proteinExistence type="predicted"/>
<reference evidence="1 2" key="1">
    <citation type="submission" date="2015-04" db="EMBL/GenBank/DDBJ databases">
        <title>Draft Genome Sequence of the Novel Agar-Digesting Marine Bacterium Q1.</title>
        <authorList>
            <person name="Li Y."/>
            <person name="Li D."/>
            <person name="Chen G."/>
            <person name="Du Z."/>
        </authorList>
    </citation>
    <scope>NUCLEOTIDE SEQUENCE [LARGE SCALE GENOMIC DNA]</scope>
    <source>
        <strain evidence="1 2">Q1</strain>
    </source>
</reference>
<accession>A0A0J8JPN8</accession>
<keyword evidence="2" id="KW-1185">Reference proteome</keyword>
<dbReference type="PANTHER" id="PTHR48098:SF3">
    <property type="entry name" value="IRON(III) ENTEROBACTIN ESTERASE"/>
    <property type="match status" value="1"/>
</dbReference>
<sequence>MKREYQKWWSPALEREMELLIFGHSGRKVLVFPTRGGRFYEYEDLRIVQRLASQIEQGEIQLFCIDGIDAETFYCFWAHPSGRINRYQAYEDYVINEVIPFINEQNQHPELISHGCSLGAFHAANIAFKYPKIFTELMAFSGRYDLTLNVEYFSDLFNGFYNEDVYFNTPTHFLPNLSCPKQLAEIRNLKITLVIGQEDPFFQNNLDLCHILNQKDIQHNFYVWEERAHTGYYWRRMASIYFK</sequence>
<dbReference type="Gene3D" id="3.40.50.1820">
    <property type="entry name" value="alpha/beta hydrolase"/>
    <property type="match status" value="1"/>
</dbReference>
<dbReference type="Proteomes" id="UP000037600">
    <property type="component" value="Unassembled WGS sequence"/>
</dbReference>
<dbReference type="AlphaFoldDB" id="A0A0J8JPN8"/>
<dbReference type="InterPro" id="IPR050583">
    <property type="entry name" value="Mycobacterial_A85_antigen"/>
</dbReference>
<dbReference type="EMBL" id="LAZL01000003">
    <property type="protein sequence ID" value="KMT66621.1"/>
    <property type="molecule type" value="Genomic_DNA"/>
</dbReference>
<dbReference type="SUPFAM" id="SSF53474">
    <property type="entry name" value="alpha/beta-Hydrolases"/>
    <property type="match status" value="1"/>
</dbReference>
<dbReference type="Pfam" id="PF00756">
    <property type="entry name" value="Esterase"/>
    <property type="match status" value="1"/>
</dbReference>
<evidence type="ECO:0000313" key="1">
    <source>
        <dbReference type="EMBL" id="KMT66621.1"/>
    </source>
</evidence>
<dbReference type="InterPro" id="IPR000801">
    <property type="entry name" value="Esterase-like"/>
</dbReference>
<evidence type="ECO:0000313" key="2">
    <source>
        <dbReference type="Proteomes" id="UP000037600"/>
    </source>
</evidence>
<organism evidence="1 2">
    <name type="scientific">Catenovulum maritimum</name>
    <dbReference type="NCBI Taxonomy" id="1513271"/>
    <lineage>
        <taxon>Bacteria</taxon>
        <taxon>Pseudomonadati</taxon>
        <taxon>Pseudomonadota</taxon>
        <taxon>Gammaproteobacteria</taxon>
        <taxon>Alteromonadales</taxon>
        <taxon>Alteromonadaceae</taxon>
        <taxon>Catenovulum</taxon>
    </lineage>
</organism>
<dbReference type="PATRIC" id="fig|1513271.3.peg.550"/>
<protein>
    <submittedName>
        <fullName evidence="1">Esterase</fullName>
    </submittedName>
</protein>
<dbReference type="STRING" id="1513271.XM47_02615"/>
<name>A0A0J8JPN8_9ALTE</name>
<dbReference type="OrthoDB" id="9775130at2"/>